<reference evidence="1" key="1">
    <citation type="journal article" date="2012" name="PLoS Genet.">
        <title>Comparative analysis of the genomes of two field isolates of the rice blast fungus Magnaporthe oryzae.</title>
        <authorList>
            <person name="Xue M."/>
            <person name="Yang J."/>
            <person name="Li Z."/>
            <person name="Hu S."/>
            <person name="Yao N."/>
            <person name="Dean R.A."/>
            <person name="Zhao W."/>
            <person name="Shen M."/>
            <person name="Zhang H."/>
            <person name="Li C."/>
            <person name="Liu L."/>
            <person name="Cao L."/>
            <person name="Xu X."/>
            <person name="Xing Y."/>
            <person name="Hsiang T."/>
            <person name="Zhang Z."/>
            <person name="Xu J.R."/>
            <person name="Peng Y.L."/>
        </authorList>
    </citation>
    <scope>NUCLEOTIDE SEQUENCE [LARGE SCALE GENOMIC DNA]</scope>
    <source>
        <strain evidence="1">P131</strain>
    </source>
</reference>
<proteinExistence type="predicted"/>
<protein>
    <submittedName>
        <fullName evidence="1">Uncharacterized protein</fullName>
    </submittedName>
</protein>
<accession>L7JI10</accession>
<dbReference type="AlphaFoldDB" id="L7JI10"/>
<gene>
    <name evidence="1" type="ORF">OOW_P131scaffold00330g10</name>
</gene>
<evidence type="ECO:0000313" key="1">
    <source>
        <dbReference type="EMBL" id="ELQ67185.1"/>
    </source>
</evidence>
<organism>
    <name type="scientific">Pyricularia oryzae (strain P131)</name>
    <name type="common">Rice blast fungus</name>
    <name type="synonym">Magnaporthe oryzae</name>
    <dbReference type="NCBI Taxonomy" id="1143193"/>
    <lineage>
        <taxon>Eukaryota</taxon>
        <taxon>Fungi</taxon>
        <taxon>Dikarya</taxon>
        <taxon>Ascomycota</taxon>
        <taxon>Pezizomycotina</taxon>
        <taxon>Sordariomycetes</taxon>
        <taxon>Sordariomycetidae</taxon>
        <taxon>Magnaporthales</taxon>
        <taxon>Pyriculariaceae</taxon>
        <taxon>Pyricularia</taxon>
    </lineage>
</organism>
<dbReference type="EMBL" id="JH794450">
    <property type="protein sequence ID" value="ELQ67185.1"/>
    <property type="molecule type" value="Genomic_DNA"/>
</dbReference>
<name>L7JI10_PYRO1</name>
<feature type="non-terminal residue" evidence="1">
    <location>
        <position position="1"/>
    </location>
</feature>
<sequence length="66" mass="7561">SFSRLLFPSSFSRERPLSAASSTRTPVSSWFRPGGPDKPFELPDQIALDFPLFAPIHYDAVLWYTW</sequence>